<comment type="similarity">
    <text evidence="2">Belongs to the AAA ATPase family. BCS1 subfamily.</text>
</comment>
<dbReference type="Pfam" id="PF14363">
    <property type="entry name" value="AAA_assoc"/>
    <property type="match status" value="1"/>
</dbReference>
<protein>
    <recommendedName>
        <fullName evidence="6">AAA+ ATPase domain-containing protein</fullName>
    </recommendedName>
</protein>
<dbReference type="InterPro" id="IPR025753">
    <property type="entry name" value="AAA_N_dom"/>
</dbReference>
<dbReference type="Pfam" id="PF00004">
    <property type="entry name" value="AAA"/>
    <property type="match status" value="1"/>
</dbReference>
<dbReference type="EnsemblPlants" id="PNT75004">
    <property type="protein sequence ID" value="PNT75004"/>
    <property type="gene ID" value="BRADI_1g26140v3"/>
</dbReference>
<dbReference type="InterPro" id="IPR003960">
    <property type="entry name" value="ATPase_AAA_CS"/>
</dbReference>
<dbReference type="AlphaFoldDB" id="A0A2K2DL51"/>
<dbReference type="STRING" id="15368.A0A2K2DL51"/>
<reference evidence="7 8" key="1">
    <citation type="journal article" date="2010" name="Nature">
        <title>Genome sequencing and analysis of the model grass Brachypodium distachyon.</title>
        <authorList>
            <consortium name="International Brachypodium Initiative"/>
        </authorList>
    </citation>
    <scope>NUCLEOTIDE SEQUENCE [LARGE SCALE GENOMIC DNA]</scope>
    <source>
        <strain evidence="7 8">Bd21</strain>
    </source>
</reference>
<dbReference type="EMBL" id="CM000880">
    <property type="protein sequence ID" value="PNT75004.1"/>
    <property type="molecule type" value="Genomic_DNA"/>
</dbReference>
<dbReference type="SUPFAM" id="SSF52540">
    <property type="entry name" value="P-loop containing nucleoside triphosphate hydrolases"/>
    <property type="match status" value="1"/>
</dbReference>
<keyword evidence="5" id="KW-0547">Nucleotide-binding</keyword>
<dbReference type="InterPro" id="IPR003593">
    <property type="entry name" value="AAA+_ATPase"/>
</dbReference>
<evidence type="ECO:0000313" key="8">
    <source>
        <dbReference type="EnsemblPlants" id="PNT75004"/>
    </source>
</evidence>
<dbReference type="Gramene" id="PNT75004">
    <property type="protein sequence ID" value="PNT75004"/>
    <property type="gene ID" value="BRADI_1g26140v3"/>
</dbReference>
<reference evidence="8" key="3">
    <citation type="submission" date="2018-08" db="UniProtKB">
        <authorList>
            <consortium name="EnsemblPlants"/>
        </authorList>
    </citation>
    <scope>IDENTIFICATION</scope>
    <source>
        <strain evidence="8">cv. Bd21</strain>
    </source>
</reference>
<evidence type="ECO:0000259" key="6">
    <source>
        <dbReference type="SMART" id="SM00382"/>
    </source>
</evidence>
<comment type="cofactor">
    <cofactor evidence="1">
        <name>Mg(2+)</name>
        <dbReference type="ChEBI" id="CHEBI:18420"/>
    </cofactor>
</comment>
<evidence type="ECO:0000313" key="7">
    <source>
        <dbReference type="EMBL" id="PNT75004.1"/>
    </source>
</evidence>
<dbReference type="Proteomes" id="UP000008810">
    <property type="component" value="Chromosome 1"/>
</dbReference>
<evidence type="ECO:0000256" key="4">
    <source>
        <dbReference type="ARBA" id="ARBA00049360"/>
    </source>
</evidence>
<evidence type="ECO:0000256" key="2">
    <source>
        <dbReference type="ARBA" id="ARBA00007448"/>
    </source>
</evidence>
<gene>
    <name evidence="8" type="primary">LOC100832910</name>
    <name evidence="7" type="ORF">BRADI_1g26140v3</name>
</gene>
<dbReference type="GO" id="GO:0006950">
    <property type="term" value="P:response to stress"/>
    <property type="evidence" value="ECO:0007669"/>
    <property type="project" value="UniProtKB-ARBA"/>
</dbReference>
<dbReference type="InterPro" id="IPR050747">
    <property type="entry name" value="Mitochondrial_chaperone_BCS1"/>
</dbReference>
<dbReference type="Pfam" id="PF25568">
    <property type="entry name" value="AAA_lid_At3g28540"/>
    <property type="match status" value="1"/>
</dbReference>
<dbReference type="PANTHER" id="PTHR23070">
    <property type="entry name" value="BCS1 AAA-TYPE ATPASE"/>
    <property type="match status" value="1"/>
</dbReference>
<keyword evidence="3" id="KW-0460">Magnesium</keyword>
<evidence type="ECO:0000313" key="9">
    <source>
        <dbReference type="Proteomes" id="UP000008810"/>
    </source>
</evidence>
<evidence type="ECO:0000256" key="3">
    <source>
        <dbReference type="ARBA" id="ARBA00022842"/>
    </source>
</evidence>
<dbReference type="SMART" id="SM00382">
    <property type="entry name" value="AAA"/>
    <property type="match status" value="1"/>
</dbReference>
<dbReference type="GO" id="GO:0005524">
    <property type="term" value="F:ATP binding"/>
    <property type="evidence" value="ECO:0007669"/>
    <property type="project" value="UniProtKB-KW"/>
</dbReference>
<feature type="domain" description="AAA+ ATPase" evidence="6">
    <location>
        <begin position="256"/>
        <end position="406"/>
    </location>
</feature>
<dbReference type="PROSITE" id="PS00674">
    <property type="entry name" value="AAA"/>
    <property type="match status" value="1"/>
</dbReference>
<accession>A0A2K2DL51</accession>
<proteinExistence type="inferred from homology"/>
<dbReference type="OrthoDB" id="10251412at2759"/>
<dbReference type="GO" id="GO:0016887">
    <property type="term" value="F:ATP hydrolysis activity"/>
    <property type="evidence" value="ECO:0007669"/>
    <property type="project" value="InterPro"/>
</dbReference>
<comment type="catalytic activity">
    <reaction evidence="4">
        <text>ATP + H2O = ADP + phosphate + H(+)</text>
        <dbReference type="Rhea" id="RHEA:13065"/>
        <dbReference type="ChEBI" id="CHEBI:15377"/>
        <dbReference type="ChEBI" id="CHEBI:15378"/>
        <dbReference type="ChEBI" id="CHEBI:30616"/>
        <dbReference type="ChEBI" id="CHEBI:43474"/>
        <dbReference type="ChEBI" id="CHEBI:456216"/>
    </reaction>
</comment>
<evidence type="ECO:0000256" key="5">
    <source>
        <dbReference type="RuleBase" id="RU003651"/>
    </source>
</evidence>
<keyword evidence="5" id="KW-0067">ATP-binding</keyword>
<organism evidence="7">
    <name type="scientific">Brachypodium distachyon</name>
    <name type="common">Purple false brome</name>
    <name type="synonym">Trachynia distachya</name>
    <dbReference type="NCBI Taxonomy" id="15368"/>
    <lineage>
        <taxon>Eukaryota</taxon>
        <taxon>Viridiplantae</taxon>
        <taxon>Streptophyta</taxon>
        <taxon>Embryophyta</taxon>
        <taxon>Tracheophyta</taxon>
        <taxon>Spermatophyta</taxon>
        <taxon>Magnoliopsida</taxon>
        <taxon>Liliopsida</taxon>
        <taxon>Poales</taxon>
        <taxon>Poaceae</taxon>
        <taxon>BOP clade</taxon>
        <taxon>Pooideae</taxon>
        <taxon>Stipodae</taxon>
        <taxon>Brachypodieae</taxon>
        <taxon>Brachypodium</taxon>
    </lineage>
</organism>
<dbReference type="CDD" id="cd19510">
    <property type="entry name" value="RecA-like_BCS1"/>
    <property type="match status" value="1"/>
</dbReference>
<evidence type="ECO:0000256" key="1">
    <source>
        <dbReference type="ARBA" id="ARBA00001946"/>
    </source>
</evidence>
<dbReference type="InterPro" id="IPR003959">
    <property type="entry name" value="ATPase_AAA_core"/>
</dbReference>
<sequence length="493" mass="55764">MVSSSSEGANVADAYKKALGTAASVTAYAMLARGMARELLPDELRAAVRRGAEFLRARLGARDKERNTLVVRRQFENNGYSAGGNDLFDASRAYLATKMDARAMRRLCLSRSCIRDSDGSSSWNTLLCMEQGVSTTDVFDGIEFRWTSIEDGGGSDDGKRQGKGESLELSFDAEHTDTALEKYVPFITSTAEELRRRDRALKIFMNDGGMWYGINHYHPASFDTVAMDPALKKAIVDDLDRFLKRKEYYRRIGKAWKRGYLLYGRPGTGKSSLVAAMANYLRFNLYDLDLSGVYNNSALQRILIDMPNKSILVIEDIDCSFDTMSREDRKAAETDDMEYQMDANRQGGSQENKLSLSGLLNFIDGLWSTCGEERIIVFTTNYKDRLDPALLRPGRMDMHVYMGHCGWDAFKMLARNYHLVDEHALFPEIQELLAVVEVTPAEVSEMLLRSEDVDAAMRLLTEFLQQRRQMTTTIARDEMAHERCVWHDRSGIA</sequence>
<dbReference type="InterPro" id="IPR027417">
    <property type="entry name" value="P-loop_NTPase"/>
</dbReference>
<name>A0A2K2DL51_BRADI</name>
<keyword evidence="9" id="KW-1185">Reference proteome</keyword>
<dbReference type="Gene3D" id="3.40.50.300">
    <property type="entry name" value="P-loop containing nucleotide triphosphate hydrolases"/>
    <property type="match status" value="1"/>
</dbReference>
<dbReference type="InterPro" id="IPR058017">
    <property type="entry name" value="At3g28540-like_C"/>
</dbReference>
<dbReference type="FunCoup" id="A0A2K2DL51">
    <property type="interactions" value="959"/>
</dbReference>
<reference evidence="7" key="2">
    <citation type="submission" date="2017-06" db="EMBL/GenBank/DDBJ databases">
        <title>WGS assembly of Brachypodium distachyon.</title>
        <authorList>
            <consortium name="The International Brachypodium Initiative"/>
            <person name="Lucas S."/>
            <person name="Harmon-Smith M."/>
            <person name="Lail K."/>
            <person name="Tice H."/>
            <person name="Grimwood J."/>
            <person name="Bruce D."/>
            <person name="Barry K."/>
            <person name="Shu S."/>
            <person name="Lindquist E."/>
            <person name="Wang M."/>
            <person name="Pitluck S."/>
            <person name="Vogel J.P."/>
            <person name="Garvin D.F."/>
            <person name="Mockler T.C."/>
            <person name="Schmutz J."/>
            <person name="Rokhsar D."/>
            <person name="Bevan M.W."/>
        </authorList>
    </citation>
    <scope>NUCLEOTIDE SEQUENCE</scope>
    <source>
        <strain evidence="7">Bd21</strain>
    </source>
</reference>
<dbReference type="Gene3D" id="6.10.280.40">
    <property type="match status" value="1"/>
</dbReference>